<reference evidence="1 2" key="1">
    <citation type="journal article" date="2022" name="Genome Biol. Evol.">
        <title>The Spruce Budworm Genome: Reconstructing the Evolutionary History of Antifreeze Proteins.</title>
        <authorList>
            <person name="Beliveau C."/>
            <person name="Gagne P."/>
            <person name="Picq S."/>
            <person name="Vernygora O."/>
            <person name="Keeling C.I."/>
            <person name="Pinkney K."/>
            <person name="Doucet D."/>
            <person name="Wen F."/>
            <person name="Johnston J.S."/>
            <person name="Maaroufi H."/>
            <person name="Boyle B."/>
            <person name="Laroche J."/>
            <person name="Dewar K."/>
            <person name="Juretic N."/>
            <person name="Blackburn G."/>
            <person name="Nisole A."/>
            <person name="Brunet B."/>
            <person name="Brandao M."/>
            <person name="Lumley L."/>
            <person name="Duan J."/>
            <person name="Quan G."/>
            <person name="Lucarotti C.J."/>
            <person name="Roe A.D."/>
            <person name="Sperling F.A.H."/>
            <person name="Levesque R.C."/>
            <person name="Cusson M."/>
        </authorList>
    </citation>
    <scope>NUCLEOTIDE SEQUENCE [LARGE SCALE GENOMIC DNA]</scope>
    <source>
        <strain evidence="1">Glfc:IPQL:Cfum</strain>
    </source>
</reference>
<organism evidence="1 2">
    <name type="scientific">Choristoneura fumiferana</name>
    <name type="common">Spruce budworm moth</name>
    <name type="synonym">Archips fumiferana</name>
    <dbReference type="NCBI Taxonomy" id="7141"/>
    <lineage>
        <taxon>Eukaryota</taxon>
        <taxon>Metazoa</taxon>
        <taxon>Ecdysozoa</taxon>
        <taxon>Arthropoda</taxon>
        <taxon>Hexapoda</taxon>
        <taxon>Insecta</taxon>
        <taxon>Pterygota</taxon>
        <taxon>Neoptera</taxon>
        <taxon>Endopterygota</taxon>
        <taxon>Lepidoptera</taxon>
        <taxon>Glossata</taxon>
        <taxon>Ditrysia</taxon>
        <taxon>Tortricoidea</taxon>
        <taxon>Tortricidae</taxon>
        <taxon>Tortricinae</taxon>
        <taxon>Choristoneura</taxon>
    </lineage>
</organism>
<proteinExistence type="predicted"/>
<dbReference type="EMBL" id="CM046114">
    <property type="protein sequence ID" value="KAI8420551.1"/>
    <property type="molecule type" value="Genomic_DNA"/>
</dbReference>
<accession>A0ACC0J8T4</accession>
<protein>
    <submittedName>
        <fullName evidence="1">Uncharacterized protein</fullName>
    </submittedName>
</protein>
<sequence>MQRDDNNDDGDTQSKLKEALAANCPHKIKDCAAALEYAMCFRNQYLKLHPQPKVST</sequence>
<keyword evidence="2" id="KW-1185">Reference proteome</keyword>
<evidence type="ECO:0000313" key="1">
    <source>
        <dbReference type="EMBL" id="KAI8420551.1"/>
    </source>
</evidence>
<name>A0ACC0J8T4_CHOFU</name>
<gene>
    <name evidence="1" type="ORF">MSG28_009013</name>
</gene>
<evidence type="ECO:0000313" key="2">
    <source>
        <dbReference type="Proteomes" id="UP001064048"/>
    </source>
</evidence>
<comment type="caution">
    <text evidence="1">The sequence shown here is derived from an EMBL/GenBank/DDBJ whole genome shotgun (WGS) entry which is preliminary data.</text>
</comment>
<dbReference type="Proteomes" id="UP001064048">
    <property type="component" value="Chromosome 14"/>
</dbReference>